<organism evidence="3 4">
    <name type="scientific">Mannheimia haemolytica</name>
    <name type="common">Pasteurella haemolytica</name>
    <dbReference type="NCBI Taxonomy" id="75985"/>
    <lineage>
        <taxon>Bacteria</taxon>
        <taxon>Pseudomonadati</taxon>
        <taxon>Pseudomonadota</taxon>
        <taxon>Gammaproteobacteria</taxon>
        <taxon>Pasteurellales</taxon>
        <taxon>Pasteurellaceae</taxon>
        <taxon>Mannheimia</taxon>
    </lineage>
</organism>
<keyword evidence="5" id="KW-1185">Reference proteome</keyword>
<dbReference type="Proteomes" id="UP000315164">
    <property type="component" value="Unassembled WGS sequence"/>
</dbReference>
<dbReference type="RefSeq" id="WP_075270703.1">
    <property type="nucleotide sequence ID" value="NZ_CP011098.1"/>
</dbReference>
<protein>
    <submittedName>
        <fullName evidence="3">Autotransporter outer membrane beta-barrel domain-containing protein</fullName>
    </submittedName>
</protein>
<dbReference type="InterPro" id="IPR051551">
    <property type="entry name" value="Autotransporter_adhesion"/>
</dbReference>
<evidence type="ECO:0000313" key="5">
    <source>
        <dbReference type="Proteomes" id="UP000318394"/>
    </source>
</evidence>
<sequence>MGFGEGKTNTYAGQIGFDKPVTDHVILGAALNYSKAKVNFDRYGGSSKADGIGASLYARIGNKHKTPWYLQGRAGYGSVDSDVERHIILADNNASTAKINHRDRVFSAYVESGYDFKQGRFALTPFVGFSHDVVRRGAFSEQNSQFGLTADKATYKQTSGLIGLRTSLEVNLAGMKTTFQGYVNHQKAFNREDLSFKASYTGLQDAKFDVKGIGLAKHKTWVGIGALAEVNKNTSLYVNYDLKLAKNSGHNNVVTAGIRINF</sequence>
<dbReference type="GO" id="GO:0019867">
    <property type="term" value="C:outer membrane"/>
    <property type="evidence" value="ECO:0007669"/>
    <property type="project" value="InterPro"/>
</dbReference>
<dbReference type="Pfam" id="PF03797">
    <property type="entry name" value="Autotransporter"/>
    <property type="match status" value="1"/>
</dbReference>
<dbReference type="NCBIfam" id="TIGR01414">
    <property type="entry name" value="autotrans_barl"/>
    <property type="match status" value="1"/>
</dbReference>
<name>A0A547EL36_MANHA</name>
<dbReference type="Proteomes" id="UP000318394">
    <property type="component" value="Unassembled WGS sequence"/>
</dbReference>
<reference evidence="4 5" key="1">
    <citation type="journal article" date="2019" name="Vet. Microbiol.">
        <title>Genetic characterization of susceptible and multi-drug resistant Mannheimia haemolytica isolated from high-risk stocker calves prior to and after antimicrobial metaphylaxis.</title>
        <authorList>
            <person name="Snyder E.R."/>
            <person name="Alvarez-Narvaez S."/>
            <person name="Credille B.C."/>
        </authorList>
    </citation>
    <scope>NUCLEOTIDE SEQUENCE [LARGE SCALE GENOMIC DNA]</scope>
    <source>
        <strain evidence="3 4">UGA-R5-128-1</strain>
        <strain evidence="2 5">UGA-R7-163-1</strain>
    </source>
</reference>
<dbReference type="EMBL" id="VAJB01000006">
    <property type="protein sequence ID" value="TRB75467.1"/>
    <property type="molecule type" value="Genomic_DNA"/>
</dbReference>
<dbReference type="SMART" id="SM00869">
    <property type="entry name" value="Autotransporter"/>
    <property type="match status" value="1"/>
</dbReference>
<evidence type="ECO:0000313" key="2">
    <source>
        <dbReference type="EMBL" id="TRB38510.1"/>
    </source>
</evidence>
<dbReference type="AlphaFoldDB" id="A0A547EL36"/>
<dbReference type="PROSITE" id="PS51208">
    <property type="entry name" value="AUTOTRANSPORTER"/>
    <property type="match status" value="1"/>
</dbReference>
<dbReference type="InterPro" id="IPR005546">
    <property type="entry name" value="Autotransporte_beta"/>
</dbReference>
<feature type="domain" description="Autotransporter" evidence="1">
    <location>
        <begin position="1"/>
        <end position="262"/>
    </location>
</feature>
<evidence type="ECO:0000259" key="1">
    <source>
        <dbReference type="PROSITE" id="PS51208"/>
    </source>
</evidence>
<evidence type="ECO:0000313" key="4">
    <source>
        <dbReference type="Proteomes" id="UP000315164"/>
    </source>
</evidence>
<dbReference type="SUPFAM" id="SSF103515">
    <property type="entry name" value="Autotransporter"/>
    <property type="match status" value="1"/>
</dbReference>
<dbReference type="InterPro" id="IPR006315">
    <property type="entry name" value="OM_autotransptr_brl_dom"/>
</dbReference>
<dbReference type="InterPro" id="IPR036709">
    <property type="entry name" value="Autotransporte_beta_dom_sf"/>
</dbReference>
<dbReference type="GeneID" id="67370462"/>
<comment type="caution">
    <text evidence="3">The sequence shown here is derived from an EMBL/GenBank/DDBJ whole genome shotgun (WGS) entry which is preliminary data.</text>
</comment>
<gene>
    <name evidence="3" type="ORF">FEA53_04645</name>
    <name evidence="2" type="ORF">FEB89_05185</name>
</gene>
<dbReference type="EMBL" id="VAJI01000007">
    <property type="protein sequence ID" value="TRB38510.1"/>
    <property type="molecule type" value="Genomic_DNA"/>
</dbReference>
<dbReference type="PANTHER" id="PTHR35037:SF3">
    <property type="entry name" value="C-TERMINAL REGION OF AIDA-LIKE PROTEIN"/>
    <property type="match status" value="1"/>
</dbReference>
<dbReference type="Gene3D" id="2.40.128.130">
    <property type="entry name" value="Autotransporter beta-domain"/>
    <property type="match status" value="1"/>
</dbReference>
<evidence type="ECO:0000313" key="3">
    <source>
        <dbReference type="EMBL" id="TRB75467.1"/>
    </source>
</evidence>
<dbReference type="PANTHER" id="PTHR35037">
    <property type="entry name" value="C-TERMINAL REGION OF AIDA-LIKE PROTEIN"/>
    <property type="match status" value="1"/>
</dbReference>
<accession>A0A547EL36</accession>
<proteinExistence type="predicted"/>